<sequence>MDIDFGDLDGGPSKAPPVTKPTKFAPKNSKFKPLHKPKLEQPPVVPKVEVVDDQLKPLDDGGVKEMEVDGKKEVDVDDENQVVREIDVYFNSSVDADSKIYVLQYPLRPSWRPYELEERCEQVRVKPGTSEVEVEMSVQVDSENYDDVDGDKALPKQVLSSAWQPQTATACAVGILTRNELHLNPVHTVVQLRPSMQHLQHPSKKSNTARDEEEQAIKQNSKKQSKLPGAVKEQNVDAKEQWISLEYHGETNRLSRECMENMVAHQASQIQFSMSPSEYIDSFCPATADKLKPKGPSRSSLLKLPLEERLKIQLLEGPPVQRFKALKHIAPDHSDSDIFKVLQTHAMLVQGLWVAKTNLKYAGITDIKKPIARDYVLLQFSKNPIFHESQLPKSLAISETMKGILGEFARRRDSCRDWKFKEHPDNLFMKEHPEVVVEQKNSWDAAEPQLMKMLFSKTSKVGTSDKPLVSASNTAPKITKVTPSRTVVLDENREALLKVALQKLLQTYKVLSWQQIRQKLRDMAVSENTHPKGSRDARAATAAAEAKDDDLKKILTEVAVEIHGAYVLRPPPDPSEYDRIRHVVINLFIAEGSGGKLKKASIFEAAKSVLNREITNAEYQKVMNEMCISKNSAWVLKSGDTPT</sequence>
<dbReference type="PANTHER" id="PTHR12069:SF0">
    <property type="entry name" value="DNA-DIRECTED RNA POLYMERASE III SUBUNIT RPC5"/>
    <property type="match status" value="1"/>
</dbReference>
<dbReference type="GO" id="GO:0042797">
    <property type="term" value="P:tRNA transcription by RNA polymerase III"/>
    <property type="evidence" value="ECO:0007669"/>
    <property type="project" value="TreeGrafter"/>
</dbReference>
<dbReference type="Pfam" id="PF04801">
    <property type="entry name" value="RPC5"/>
    <property type="match status" value="1"/>
</dbReference>
<evidence type="ECO:0000256" key="1">
    <source>
        <dbReference type="SAM" id="MobiDB-lite"/>
    </source>
</evidence>
<accession>A0A6L2NWN6</accession>
<dbReference type="EMBL" id="BKCJ010010094">
    <property type="protein sequence ID" value="GEU90037.1"/>
    <property type="molecule type" value="Genomic_DNA"/>
</dbReference>
<protein>
    <submittedName>
        <fullName evidence="2">DNA-directed RNA polymerase III subunit RPC5</fullName>
    </submittedName>
</protein>
<gene>
    <name evidence="2" type="ORF">Tci_062015</name>
    <name evidence="3" type="ORF">Tci_065583</name>
</gene>
<reference evidence="2" key="1">
    <citation type="journal article" date="2019" name="Sci. Rep.">
        <title>Draft genome of Tanacetum cinerariifolium, the natural source of mosquito coil.</title>
        <authorList>
            <person name="Yamashiro T."/>
            <person name="Shiraishi A."/>
            <person name="Satake H."/>
            <person name="Nakayama K."/>
        </authorList>
    </citation>
    <scope>NUCLEOTIDE SEQUENCE</scope>
</reference>
<name>A0A6L2NWN6_TANCI</name>
<evidence type="ECO:0000313" key="3">
    <source>
        <dbReference type="EMBL" id="GEU93605.1"/>
    </source>
</evidence>
<dbReference type="EMBL" id="BKCJ010010891">
    <property type="protein sequence ID" value="GEU93605.1"/>
    <property type="molecule type" value="Genomic_DNA"/>
</dbReference>
<organism evidence="2">
    <name type="scientific">Tanacetum cinerariifolium</name>
    <name type="common">Dalmatian daisy</name>
    <name type="synonym">Chrysanthemum cinerariifolium</name>
    <dbReference type="NCBI Taxonomy" id="118510"/>
    <lineage>
        <taxon>Eukaryota</taxon>
        <taxon>Viridiplantae</taxon>
        <taxon>Streptophyta</taxon>
        <taxon>Embryophyta</taxon>
        <taxon>Tracheophyta</taxon>
        <taxon>Spermatophyta</taxon>
        <taxon>Magnoliopsida</taxon>
        <taxon>eudicotyledons</taxon>
        <taxon>Gunneridae</taxon>
        <taxon>Pentapetalae</taxon>
        <taxon>asterids</taxon>
        <taxon>campanulids</taxon>
        <taxon>Asterales</taxon>
        <taxon>Asteraceae</taxon>
        <taxon>Asteroideae</taxon>
        <taxon>Anthemideae</taxon>
        <taxon>Anthemidinae</taxon>
        <taxon>Tanacetum</taxon>
    </lineage>
</organism>
<dbReference type="GO" id="GO:0005666">
    <property type="term" value="C:RNA polymerase III complex"/>
    <property type="evidence" value="ECO:0007669"/>
    <property type="project" value="TreeGrafter"/>
</dbReference>
<keyword evidence="2" id="KW-0804">Transcription</keyword>
<evidence type="ECO:0000313" key="2">
    <source>
        <dbReference type="EMBL" id="GEU90037.1"/>
    </source>
</evidence>
<dbReference type="AlphaFoldDB" id="A0A6L2NWN6"/>
<dbReference type="InterPro" id="IPR006886">
    <property type="entry name" value="RNA_pol_III_Rpc5"/>
</dbReference>
<comment type="caution">
    <text evidence="2">The sequence shown here is derived from an EMBL/GenBank/DDBJ whole genome shotgun (WGS) entry which is preliminary data.</text>
</comment>
<proteinExistence type="predicted"/>
<feature type="region of interest" description="Disordered" evidence="1">
    <location>
        <begin position="1"/>
        <end position="44"/>
    </location>
</feature>
<feature type="region of interest" description="Disordered" evidence="1">
    <location>
        <begin position="193"/>
        <end position="233"/>
    </location>
</feature>
<dbReference type="PANTHER" id="PTHR12069">
    <property type="entry name" value="DNA-DIRECTED RNA POLYMERASES III 80 KDA POLYPEPTIDE RNA POLYMERASE III SUBUNIT 5"/>
    <property type="match status" value="1"/>
</dbReference>
<keyword evidence="2" id="KW-0240">DNA-directed RNA polymerase</keyword>